<comment type="caution">
    <text evidence="1">The sequence shown here is derived from an EMBL/GenBank/DDBJ whole genome shotgun (WGS) entry which is preliminary data.</text>
</comment>
<accession>A0ABS5Z8D6</accession>
<dbReference type="Proteomes" id="UP000690515">
    <property type="component" value="Unassembled WGS sequence"/>
</dbReference>
<dbReference type="EMBL" id="JAGSOY010000006">
    <property type="protein sequence ID" value="MBU2710316.1"/>
    <property type="molecule type" value="Genomic_DNA"/>
</dbReference>
<reference evidence="1 2" key="1">
    <citation type="submission" date="2021-04" db="EMBL/GenBank/DDBJ databases">
        <authorList>
            <person name="Pira H."/>
            <person name="Risdian C."/>
            <person name="Wink J."/>
        </authorList>
    </citation>
    <scope>NUCLEOTIDE SEQUENCE [LARGE SCALE GENOMIC DNA]</scope>
    <source>
        <strain evidence="1 2">WH53</strain>
    </source>
</reference>
<gene>
    <name evidence="1" type="primary">bamC</name>
    <name evidence="1" type="ORF">KCG35_04525</name>
</gene>
<proteinExistence type="predicted"/>
<dbReference type="RefSeq" id="WP_215818478.1">
    <property type="nucleotide sequence ID" value="NZ_JAGSOY010000006.1"/>
</dbReference>
<dbReference type="InterPro" id="IPR010653">
    <property type="entry name" value="NlpB/DapX"/>
</dbReference>
<dbReference type="Pfam" id="PF06804">
    <property type="entry name" value="Lipoprotein_18"/>
    <property type="match status" value="1"/>
</dbReference>
<keyword evidence="2" id="KW-1185">Reference proteome</keyword>
<dbReference type="Gene3D" id="3.30.310.170">
    <property type="entry name" value="Outer membrane protein assembly factor BamC"/>
    <property type="match status" value="1"/>
</dbReference>
<protein>
    <submittedName>
        <fullName evidence="1">Outer membrane protein assembly factor BamC</fullName>
    </submittedName>
</protein>
<dbReference type="InterPro" id="IPR042268">
    <property type="entry name" value="BamC_C"/>
</dbReference>
<evidence type="ECO:0000313" key="1">
    <source>
        <dbReference type="EMBL" id="MBU2710316.1"/>
    </source>
</evidence>
<sequence>MAPNYVQFDLNPGRLKCLLVAFSVTASALLSGCSFFGDGGYIRDRSNDYLKAETTPRLQLPERLKENAIDDAMAIPEIDQDTTLADEFRLPRPERVVVKSDNVHYQIIKRGPLRWMITDKTPDYVWQELLSFWKQNKISLEKQDTSAGVMETGWLTPREYSNADFIGHFILDLIGDDDEDLFNDKFRVFVTKRAETGETQVFVMHGRQTKSQRDDDEQIDWEKNKQSTDAYAAGMLNELLLYFSRGGSGQQVVDTSLDLSATALLEEDGNGNPALLIKAPFERSWAATGQALAEANIKVADKNRSAGLYYIAVGENQEPVKAEEENPGFFSRLFGGDEDEEEGTAKPTQYQIRVTPFGNKVYVSVEKDINTIAPKDFSQDLLRLIKDNLR</sequence>
<name>A0ABS5Z8D6_9GAMM</name>
<evidence type="ECO:0000313" key="2">
    <source>
        <dbReference type="Proteomes" id="UP000690515"/>
    </source>
</evidence>
<organism evidence="1 2">
    <name type="scientific">Zooshikella harenae</name>
    <dbReference type="NCBI Taxonomy" id="2827238"/>
    <lineage>
        <taxon>Bacteria</taxon>
        <taxon>Pseudomonadati</taxon>
        <taxon>Pseudomonadota</taxon>
        <taxon>Gammaproteobacteria</taxon>
        <taxon>Oceanospirillales</taxon>
        <taxon>Zooshikellaceae</taxon>
        <taxon>Zooshikella</taxon>
    </lineage>
</organism>
<dbReference type="Gene3D" id="3.30.530.50">
    <property type="match status" value="1"/>
</dbReference>